<proteinExistence type="inferred from homology"/>
<dbReference type="InterPro" id="IPR000402">
    <property type="entry name" value="Na/K_ATPase_sub_beta"/>
</dbReference>
<dbReference type="Proteomes" id="UP001652700">
    <property type="component" value="Unplaced"/>
</dbReference>
<dbReference type="EnsemblMetazoa" id="XM_050648214.1">
    <property type="protein sequence ID" value="XP_050504171.1"/>
    <property type="gene ID" value="LOC114332277"/>
</dbReference>
<keyword evidence="6 7" id="KW-0472">Membrane</keyword>
<dbReference type="PANTHER" id="PTHR11523">
    <property type="entry name" value="SODIUM/POTASSIUM-DEPENDENT ATPASE BETA SUBUNIT"/>
    <property type="match status" value="1"/>
</dbReference>
<dbReference type="Gene3D" id="2.60.40.1660">
    <property type="entry name" value="Na, k-atpase alpha subunit"/>
    <property type="match status" value="1"/>
</dbReference>
<name>A0ABM5K1V6_DIAVI</name>
<evidence type="ECO:0000256" key="6">
    <source>
        <dbReference type="ARBA" id="ARBA00023136"/>
    </source>
</evidence>
<dbReference type="Pfam" id="PF00287">
    <property type="entry name" value="Na_K-ATPase"/>
    <property type="match status" value="1"/>
</dbReference>
<reference evidence="8" key="1">
    <citation type="submission" date="2025-05" db="UniProtKB">
        <authorList>
            <consortium name="EnsemblMetazoa"/>
        </authorList>
    </citation>
    <scope>IDENTIFICATION</scope>
</reference>
<evidence type="ECO:0000313" key="9">
    <source>
        <dbReference type="Proteomes" id="UP001652700"/>
    </source>
</evidence>
<keyword evidence="3 7" id="KW-0812">Transmembrane</keyword>
<organism evidence="8 9">
    <name type="scientific">Diabrotica virgifera virgifera</name>
    <name type="common">western corn rootworm</name>
    <dbReference type="NCBI Taxonomy" id="50390"/>
    <lineage>
        <taxon>Eukaryota</taxon>
        <taxon>Metazoa</taxon>
        <taxon>Ecdysozoa</taxon>
        <taxon>Arthropoda</taxon>
        <taxon>Hexapoda</taxon>
        <taxon>Insecta</taxon>
        <taxon>Pterygota</taxon>
        <taxon>Neoptera</taxon>
        <taxon>Endopterygota</taxon>
        <taxon>Coleoptera</taxon>
        <taxon>Polyphaga</taxon>
        <taxon>Cucujiformia</taxon>
        <taxon>Chrysomeloidea</taxon>
        <taxon>Chrysomelidae</taxon>
        <taxon>Galerucinae</taxon>
        <taxon>Diabroticina</taxon>
        <taxon>Diabroticites</taxon>
        <taxon>Diabrotica</taxon>
    </lineage>
</organism>
<keyword evidence="5 7" id="KW-1133">Transmembrane helix</keyword>
<dbReference type="InterPro" id="IPR038702">
    <property type="entry name" value="Na/K_ATPase_sub_beta_sf"/>
</dbReference>
<dbReference type="PANTHER" id="PTHR11523:SF31">
    <property type="entry name" value="AT04468P-RELATED"/>
    <property type="match status" value="1"/>
</dbReference>
<feature type="transmembrane region" description="Helical" evidence="7">
    <location>
        <begin position="53"/>
        <end position="75"/>
    </location>
</feature>
<keyword evidence="4" id="KW-0735">Signal-anchor</keyword>
<accession>A0ABM5K1V6</accession>
<dbReference type="RefSeq" id="XP_050504171.1">
    <property type="nucleotide sequence ID" value="XM_050648214.1"/>
</dbReference>
<keyword evidence="9" id="KW-1185">Reference proteome</keyword>
<evidence type="ECO:0000256" key="7">
    <source>
        <dbReference type="SAM" id="Phobius"/>
    </source>
</evidence>
<protein>
    <recommendedName>
        <fullName evidence="10">Sodium/potassium-transporting ATPase subunit beta-2-like</fullName>
    </recommendedName>
</protein>
<evidence type="ECO:0000256" key="2">
    <source>
        <dbReference type="ARBA" id="ARBA00005876"/>
    </source>
</evidence>
<sequence length="375" mass="42174">MAVAGKDGDNGAVEFQFYQPDNRTKWETFRQAIYDKSSNQFLGRTPKNWGQLLVFYSIFYIVLAALFAICMQGLFATLDDRVPKWTLDRSLIGVNPGLGFRPISNVTEEGSLIWYNITNHTSINKWVGLIDTFLLPYKANQTGKNFVPCDKDKRPGSKEVCETGIHNFQNCSPGRMYGYNTSTPCVFLKLNRIFDWVPKFITSPREGMPKDLAEHIQKLKDENSTERMVWVTCHGVDDFDRENIKGFNYYPKGFSSSYYPYTNIKNYLSPIVAVEVINITPNVLVSIECRAWAENIEYRNSSLNRAGSVRFEIQVDREPKPPKPILQNQPRTATLVGAKTAVPVGTNPTQSTKTGVSTSAIISTAATTVLTTVTA</sequence>
<evidence type="ECO:0000256" key="5">
    <source>
        <dbReference type="ARBA" id="ARBA00022989"/>
    </source>
</evidence>
<dbReference type="GeneID" id="114332277"/>
<evidence type="ECO:0000313" key="8">
    <source>
        <dbReference type="EnsemblMetazoa" id="XP_050504171.1"/>
    </source>
</evidence>
<evidence type="ECO:0008006" key="10">
    <source>
        <dbReference type="Google" id="ProtNLM"/>
    </source>
</evidence>
<evidence type="ECO:0000256" key="3">
    <source>
        <dbReference type="ARBA" id="ARBA00022692"/>
    </source>
</evidence>
<evidence type="ECO:0000256" key="1">
    <source>
        <dbReference type="ARBA" id="ARBA00004606"/>
    </source>
</evidence>
<comment type="subcellular location">
    <subcellularLocation>
        <location evidence="1">Membrane</location>
        <topology evidence="1">Single-pass type II membrane protein</topology>
    </subcellularLocation>
</comment>
<evidence type="ECO:0000256" key="4">
    <source>
        <dbReference type="ARBA" id="ARBA00022968"/>
    </source>
</evidence>
<comment type="similarity">
    <text evidence="2">Belongs to the X(+)/potassium ATPases subunit beta family.</text>
</comment>